<feature type="domain" description="DUF3658" evidence="2">
    <location>
        <begin position="147"/>
        <end position="248"/>
    </location>
</feature>
<evidence type="ECO:0000259" key="1">
    <source>
        <dbReference type="Pfam" id="PF08874"/>
    </source>
</evidence>
<reference evidence="3 4" key="1">
    <citation type="submission" date="2018-06" db="EMBL/GenBank/DDBJ databases">
        <authorList>
            <consortium name="Pathogen Informatics"/>
            <person name="Doyle S."/>
        </authorList>
    </citation>
    <scope>NUCLEOTIDE SEQUENCE [LARGE SCALE GENOMIC DNA]</scope>
    <source>
        <strain evidence="3 4">NCTC10899</strain>
    </source>
</reference>
<dbReference type="InterPro" id="IPR014973">
    <property type="entry name" value="DUF1835"/>
</dbReference>
<dbReference type="RefSeq" id="WP_115290405.1">
    <property type="nucleotide sequence ID" value="NZ_CP060288.1"/>
</dbReference>
<evidence type="ECO:0000313" key="3">
    <source>
        <dbReference type="EMBL" id="SUD37839.1"/>
    </source>
</evidence>
<sequence length="258" mass="27856">MWHLVCGDNAVAGVTRVIGQQAAEAGLRVLRDDLAVGPLGDVDNPPCNARAVFWGEVWPAAVTPRPDFSTGLPEDARWLASLGSQDRPVTVWHGDSSSEQLLLARVASALQGSSAELWEVACGNGDSRVQTRKAVAMHIPEALAQIAKPRLVQAERRAELAAQWQQVLADDALIRRWQAGVFSCESYQAIDAALVNGASAQAQPLARLMAEVMARNDGFFATDFFLFWRARELAAAGHLALSGEPGEYGYQGLQVRRA</sequence>
<feature type="domain" description="DUF1835" evidence="1">
    <location>
        <begin position="3"/>
        <end position="121"/>
    </location>
</feature>
<dbReference type="Pfam" id="PF12395">
    <property type="entry name" value="DUF3658"/>
    <property type="match status" value="1"/>
</dbReference>
<name>A0A379INH3_ECTME</name>
<proteinExistence type="predicted"/>
<gene>
    <name evidence="3" type="ORF">NCTC10899_00599</name>
</gene>
<dbReference type="InterPro" id="IPR022123">
    <property type="entry name" value="DUF3658"/>
</dbReference>
<accession>A0A379INH3</accession>
<evidence type="ECO:0000259" key="2">
    <source>
        <dbReference type="Pfam" id="PF12395"/>
    </source>
</evidence>
<evidence type="ECO:0000313" key="4">
    <source>
        <dbReference type="Proteomes" id="UP000254260"/>
    </source>
</evidence>
<protein>
    <submittedName>
        <fullName evidence="3">Protein of uncharacterized function</fullName>
    </submittedName>
</protein>
<dbReference type="OrthoDB" id="6999193at2"/>
<dbReference type="Proteomes" id="UP000254260">
    <property type="component" value="Unassembled WGS sequence"/>
</dbReference>
<organism evidence="3 4">
    <name type="scientific">Ectopseudomonas mendocina</name>
    <name type="common">Pseudomonas mendocina</name>
    <dbReference type="NCBI Taxonomy" id="300"/>
    <lineage>
        <taxon>Bacteria</taxon>
        <taxon>Pseudomonadati</taxon>
        <taxon>Pseudomonadota</taxon>
        <taxon>Gammaproteobacteria</taxon>
        <taxon>Pseudomonadales</taxon>
        <taxon>Pseudomonadaceae</taxon>
        <taxon>Ectopseudomonas</taxon>
    </lineage>
</organism>
<dbReference type="AlphaFoldDB" id="A0A379INH3"/>
<dbReference type="EMBL" id="UGUU01000001">
    <property type="protein sequence ID" value="SUD37839.1"/>
    <property type="molecule type" value="Genomic_DNA"/>
</dbReference>
<dbReference type="Pfam" id="PF08874">
    <property type="entry name" value="DUF1835"/>
    <property type="match status" value="1"/>
</dbReference>